<evidence type="ECO:0000313" key="2">
    <source>
        <dbReference type="EMBL" id="NDJ18702.1"/>
    </source>
</evidence>
<sequence length="45" mass="5083">MFNGVEIIKEIDDRGITNRPRRLKGGRDRSLRAIKGDRVSSTANL</sequence>
<comment type="caution">
    <text evidence="2">The sequence shown here is derived from an EMBL/GenBank/DDBJ whole genome shotgun (WGS) entry which is preliminary data.</text>
</comment>
<feature type="region of interest" description="Disordered" evidence="1">
    <location>
        <begin position="17"/>
        <end position="45"/>
    </location>
</feature>
<feature type="compositionally biased region" description="Basic and acidic residues" evidence="1">
    <location>
        <begin position="25"/>
        <end position="38"/>
    </location>
</feature>
<organism evidence="2 3">
    <name type="scientific">Myxacorys almedinensis A</name>
    <dbReference type="NCBI Taxonomy" id="2690445"/>
    <lineage>
        <taxon>Bacteria</taxon>
        <taxon>Bacillati</taxon>
        <taxon>Cyanobacteriota</taxon>
        <taxon>Cyanophyceae</taxon>
        <taxon>Leptolyngbyales</taxon>
        <taxon>Leptolyngbyaceae</taxon>
        <taxon>Myxacorys</taxon>
        <taxon>Myxacorys almedinensis</taxon>
    </lineage>
</organism>
<gene>
    <name evidence="2" type="ORF">GS601_15640</name>
</gene>
<dbReference type="RefSeq" id="WP_162424232.1">
    <property type="nucleotide sequence ID" value="NZ_WVIE01000019.1"/>
</dbReference>
<keyword evidence="3" id="KW-1185">Reference proteome</keyword>
<proteinExistence type="predicted"/>
<name>A0A8J7Z1N3_9CYAN</name>
<accession>A0A8J7Z1N3</accession>
<protein>
    <submittedName>
        <fullName evidence="2">Uncharacterized protein</fullName>
    </submittedName>
</protein>
<evidence type="ECO:0000256" key="1">
    <source>
        <dbReference type="SAM" id="MobiDB-lite"/>
    </source>
</evidence>
<dbReference type="AlphaFoldDB" id="A0A8J7Z1N3"/>
<dbReference type="Proteomes" id="UP000646053">
    <property type="component" value="Unassembled WGS sequence"/>
</dbReference>
<reference evidence="2" key="1">
    <citation type="submission" date="2019-12" db="EMBL/GenBank/DDBJ databases">
        <title>High-Quality draft genome sequences of three cyanobacteria isolated from the limestone walls of the Old Cathedral of Coimbra.</title>
        <authorList>
            <person name="Tiago I."/>
            <person name="Soares F."/>
            <person name="Portugal A."/>
        </authorList>
    </citation>
    <scope>NUCLEOTIDE SEQUENCE</scope>
    <source>
        <strain evidence="2">A</strain>
    </source>
</reference>
<evidence type="ECO:0000313" key="3">
    <source>
        <dbReference type="Proteomes" id="UP000646053"/>
    </source>
</evidence>
<dbReference type="EMBL" id="WVIE01000019">
    <property type="protein sequence ID" value="NDJ18702.1"/>
    <property type="molecule type" value="Genomic_DNA"/>
</dbReference>